<feature type="region of interest" description="Disordered" evidence="1">
    <location>
        <begin position="1"/>
        <end position="31"/>
    </location>
</feature>
<name>A0A9Q3EP29_9BASI</name>
<sequence>MPLARSGERHNPSSSSQKGYGHDYGRSQSVTEGQGSVNEAQNNKLCHYEAYNTFSSSNRAETATRSLCGHRQSQPEGLQQCLVEQRVPDPYRSVEQLHELLPDYLKRPQEASVDIYKDSQKAYNNALQNNKYQILTDLWKNCMNYYLTVRKFLGYPNTCKLLNGWNPSMEKKNMMLLKAEWRKNNSPPPKQVPKTAPIDSSRNSNITKQPQAQNKGKGNAPATKPCSQVYIIPKIWQDAVEIVFQMARAMMQL</sequence>
<reference evidence="2" key="1">
    <citation type="submission" date="2021-03" db="EMBL/GenBank/DDBJ databases">
        <title>Draft genome sequence of rust myrtle Austropuccinia psidii MF-1, a brazilian biotype.</title>
        <authorList>
            <person name="Quecine M.C."/>
            <person name="Pachon D.M.R."/>
            <person name="Bonatelli M.L."/>
            <person name="Correr F.H."/>
            <person name="Franceschini L.M."/>
            <person name="Leite T.F."/>
            <person name="Margarido G.R.A."/>
            <person name="Almeida C.A."/>
            <person name="Ferrarezi J.A."/>
            <person name="Labate C.A."/>
        </authorList>
    </citation>
    <scope>NUCLEOTIDE SEQUENCE</scope>
    <source>
        <strain evidence="2">MF-1</strain>
    </source>
</reference>
<gene>
    <name evidence="2" type="ORF">O181_065078</name>
</gene>
<feature type="compositionally biased region" description="Polar residues" evidence="1">
    <location>
        <begin position="198"/>
        <end position="216"/>
    </location>
</feature>
<dbReference type="AlphaFoldDB" id="A0A9Q3EP29"/>
<dbReference type="EMBL" id="AVOT02031759">
    <property type="protein sequence ID" value="MBW0525363.1"/>
    <property type="molecule type" value="Genomic_DNA"/>
</dbReference>
<feature type="region of interest" description="Disordered" evidence="1">
    <location>
        <begin position="183"/>
        <end position="223"/>
    </location>
</feature>
<organism evidence="2 3">
    <name type="scientific">Austropuccinia psidii MF-1</name>
    <dbReference type="NCBI Taxonomy" id="1389203"/>
    <lineage>
        <taxon>Eukaryota</taxon>
        <taxon>Fungi</taxon>
        <taxon>Dikarya</taxon>
        <taxon>Basidiomycota</taxon>
        <taxon>Pucciniomycotina</taxon>
        <taxon>Pucciniomycetes</taxon>
        <taxon>Pucciniales</taxon>
        <taxon>Sphaerophragmiaceae</taxon>
        <taxon>Austropuccinia</taxon>
    </lineage>
</organism>
<dbReference type="Proteomes" id="UP000765509">
    <property type="component" value="Unassembled WGS sequence"/>
</dbReference>
<evidence type="ECO:0000313" key="2">
    <source>
        <dbReference type="EMBL" id="MBW0525363.1"/>
    </source>
</evidence>
<evidence type="ECO:0000256" key="1">
    <source>
        <dbReference type="SAM" id="MobiDB-lite"/>
    </source>
</evidence>
<comment type="caution">
    <text evidence="2">The sequence shown here is derived from an EMBL/GenBank/DDBJ whole genome shotgun (WGS) entry which is preliminary data.</text>
</comment>
<keyword evidence="3" id="KW-1185">Reference proteome</keyword>
<dbReference type="OrthoDB" id="2513944at2759"/>
<protein>
    <submittedName>
        <fullName evidence="2">Uncharacterized protein</fullName>
    </submittedName>
</protein>
<proteinExistence type="predicted"/>
<evidence type="ECO:0000313" key="3">
    <source>
        <dbReference type="Proteomes" id="UP000765509"/>
    </source>
</evidence>
<feature type="compositionally biased region" description="Basic and acidic residues" evidence="1">
    <location>
        <begin position="1"/>
        <end position="11"/>
    </location>
</feature>
<accession>A0A9Q3EP29</accession>